<dbReference type="STRING" id="1230905.A0A1G4K191"/>
<dbReference type="InterPro" id="IPR019236">
    <property type="entry name" value="APP1_cat"/>
</dbReference>
<name>A0A1G4K191_9SACH</name>
<dbReference type="Pfam" id="PF09949">
    <property type="entry name" value="APP1_cat"/>
    <property type="match status" value="1"/>
</dbReference>
<proteinExistence type="predicted"/>
<feature type="region of interest" description="Disordered" evidence="1">
    <location>
        <begin position="444"/>
        <end position="465"/>
    </location>
</feature>
<dbReference type="OrthoDB" id="541883at2759"/>
<protein>
    <submittedName>
        <fullName evidence="3">LAMI_0F09582g1_1</fullName>
    </submittedName>
</protein>
<dbReference type="PIRSF" id="PIRSF037464">
    <property type="entry name" value="UCP037464_APP1"/>
    <property type="match status" value="1"/>
</dbReference>
<evidence type="ECO:0000259" key="2">
    <source>
        <dbReference type="Pfam" id="PF09949"/>
    </source>
</evidence>
<feature type="compositionally biased region" description="Low complexity" evidence="1">
    <location>
        <begin position="141"/>
        <end position="157"/>
    </location>
</feature>
<dbReference type="GO" id="GO:0008195">
    <property type="term" value="F:phosphatidate phosphatase activity"/>
    <property type="evidence" value="ECO:0007669"/>
    <property type="project" value="InterPro"/>
</dbReference>
<dbReference type="Proteomes" id="UP000191024">
    <property type="component" value="Chromosome F"/>
</dbReference>
<evidence type="ECO:0000313" key="4">
    <source>
        <dbReference type="Proteomes" id="UP000191024"/>
    </source>
</evidence>
<dbReference type="InterPro" id="IPR052935">
    <property type="entry name" value="Mg2+_PAP"/>
</dbReference>
<feature type="domain" description="Phosphatidate phosphatase APP1 catalytic" evidence="2">
    <location>
        <begin position="245"/>
        <end position="394"/>
    </location>
</feature>
<sequence length="604" mass="67217">MNHGDDIQNGVGLSKRQRLLNIMRTTRDVYVPTVATTLSQLKSEAGSTLKNYYEHSGSTTTGNGGSLPPKWPVGMRTIVFPSYTRVLEENRFESHIRGVVYTPGLNSRKSRLLLSVCRQLVRPRSTADKALAEEQFEAQLEDSQSSLDSSSTSSSSQIGAKDEETLRTRIAGFLYKYITGVPIDIKLSDGANPDVVAHARTDSWGNYDIKITTDFEPSDIKVAIDITDGDTVSCPVNHVQNSGVALISDIDDTIKHTGVTGDKRSIFCNVFVNDFATWTIPGMSLWYNTLRDSEGVDFFYVSNAPYQIYPILQDYISKQFPSGPLFLKQYSGNLLSSLMTSSAKRKIGSIISIIKDFPAKKFILVGDSGERDLEAYTEAAKLFPDQIIGIYIRCCKDSMSDFAANSLEVMKELNHLIQTKYLSEMYPDDIQNLCDKSANSLNSPSVAKSATNQSEVEQASKRAPEIPARKPELTREQLKTIYDSRKPFSLVSGTPPPPPPRKKTRSKIYETYSPLSIGATNDETVYCTPSSQNDYGAYSSFFDSRADSWRGRVLTSILELKECGVKARFMFFSEPEVCLEDSFYVIRKGQLTKYNGNPETTMSS</sequence>
<organism evidence="3 4">
    <name type="scientific">Lachancea mirantina</name>
    <dbReference type="NCBI Taxonomy" id="1230905"/>
    <lineage>
        <taxon>Eukaryota</taxon>
        <taxon>Fungi</taxon>
        <taxon>Dikarya</taxon>
        <taxon>Ascomycota</taxon>
        <taxon>Saccharomycotina</taxon>
        <taxon>Saccharomycetes</taxon>
        <taxon>Saccharomycetales</taxon>
        <taxon>Saccharomycetaceae</taxon>
        <taxon>Lachancea</taxon>
    </lineage>
</organism>
<dbReference type="PANTHER" id="PTHR28208">
    <property type="entry name" value="PHOSPHATIDATE PHOSPHATASE APP1"/>
    <property type="match status" value="1"/>
</dbReference>
<accession>A0A1G4K191</accession>
<dbReference type="PANTHER" id="PTHR28208:SF3">
    <property type="entry name" value="PHOSPHATIDATE PHOSPHATASE APP1"/>
    <property type="match status" value="1"/>
</dbReference>
<keyword evidence="4" id="KW-1185">Reference proteome</keyword>
<evidence type="ECO:0000256" key="1">
    <source>
        <dbReference type="SAM" id="MobiDB-lite"/>
    </source>
</evidence>
<evidence type="ECO:0000313" key="3">
    <source>
        <dbReference type="EMBL" id="SCU97305.1"/>
    </source>
</evidence>
<reference evidence="4" key="1">
    <citation type="submission" date="2016-03" db="EMBL/GenBank/DDBJ databases">
        <authorList>
            <person name="Devillers H."/>
        </authorList>
    </citation>
    <scope>NUCLEOTIDE SEQUENCE [LARGE SCALE GENOMIC DNA]</scope>
</reference>
<feature type="compositionally biased region" description="Polar residues" evidence="1">
    <location>
        <begin position="444"/>
        <end position="457"/>
    </location>
</feature>
<dbReference type="EMBL" id="LT598467">
    <property type="protein sequence ID" value="SCU97305.1"/>
    <property type="molecule type" value="Genomic_DNA"/>
</dbReference>
<gene>
    <name evidence="3" type="ORF">LAMI_0F09582G</name>
</gene>
<feature type="region of interest" description="Disordered" evidence="1">
    <location>
        <begin position="487"/>
        <end position="506"/>
    </location>
</feature>
<dbReference type="GO" id="GO:0030479">
    <property type="term" value="C:actin cortical patch"/>
    <property type="evidence" value="ECO:0007669"/>
    <property type="project" value="TreeGrafter"/>
</dbReference>
<dbReference type="AlphaFoldDB" id="A0A1G4K191"/>
<feature type="region of interest" description="Disordered" evidence="1">
    <location>
        <begin position="138"/>
        <end position="161"/>
    </location>
</feature>
<dbReference type="InterPro" id="IPR017210">
    <property type="entry name" value="APP1"/>
</dbReference>